<dbReference type="SUPFAM" id="SSF46785">
    <property type="entry name" value="Winged helix' DNA-binding domain"/>
    <property type="match status" value="1"/>
</dbReference>
<gene>
    <name evidence="2" type="ORF">ACFR9T_07095</name>
</gene>
<accession>A0ABD6C0N4</accession>
<dbReference type="InterPro" id="IPR036388">
    <property type="entry name" value="WH-like_DNA-bd_sf"/>
</dbReference>
<dbReference type="AlphaFoldDB" id="A0ABD6C0N4"/>
<dbReference type="Pfam" id="PF03551">
    <property type="entry name" value="PadR"/>
    <property type="match status" value="1"/>
</dbReference>
<dbReference type="InterPro" id="IPR036390">
    <property type="entry name" value="WH_DNA-bd_sf"/>
</dbReference>
<dbReference type="InterPro" id="IPR005149">
    <property type="entry name" value="Tscrpt_reg_PadR_N"/>
</dbReference>
<dbReference type="Proteomes" id="UP001597185">
    <property type="component" value="Unassembled WGS sequence"/>
</dbReference>
<comment type="caution">
    <text evidence="2">The sequence shown here is derived from an EMBL/GenBank/DDBJ whole genome shotgun (WGS) entry which is preliminary data.</text>
</comment>
<reference evidence="2 3" key="1">
    <citation type="journal article" date="2019" name="Int. J. Syst. Evol. Microbiol.">
        <title>The Global Catalogue of Microorganisms (GCM) 10K type strain sequencing project: providing services to taxonomists for standard genome sequencing and annotation.</title>
        <authorList>
            <consortium name="The Broad Institute Genomics Platform"/>
            <consortium name="The Broad Institute Genome Sequencing Center for Infectious Disease"/>
            <person name="Wu L."/>
            <person name="Ma J."/>
        </authorList>
    </citation>
    <scope>NUCLEOTIDE SEQUENCE [LARGE SCALE GENOMIC DNA]</scope>
    <source>
        <strain evidence="2 3">CGMCC 1.12689</strain>
    </source>
</reference>
<protein>
    <submittedName>
        <fullName evidence="2">PadR family transcriptional regulator</fullName>
    </submittedName>
</protein>
<sequence>MEELTSFQRDILHVIAGLDRPHGLAVKHELEDYYGKDVNHGRLYPNMDQLSEQGLVDKSKRDERSNIYVITELGKEMLAVRHHWQKSYFQPSAKLNAAVRSD</sequence>
<evidence type="ECO:0000259" key="1">
    <source>
        <dbReference type="Pfam" id="PF03551"/>
    </source>
</evidence>
<keyword evidence="3" id="KW-1185">Reference proteome</keyword>
<dbReference type="RefSeq" id="WP_256397172.1">
    <property type="nucleotide sequence ID" value="NZ_JANHDL010000004.1"/>
</dbReference>
<proteinExistence type="predicted"/>
<evidence type="ECO:0000313" key="3">
    <source>
        <dbReference type="Proteomes" id="UP001597185"/>
    </source>
</evidence>
<name>A0ABD6C0N4_9EURY</name>
<organism evidence="2 3">
    <name type="scientific">Halorubrum laminariae</name>
    <dbReference type="NCBI Taxonomy" id="1433523"/>
    <lineage>
        <taxon>Archaea</taxon>
        <taxon>Methanobacteriati</taxon>
        <taxon>Methanobacteriota</taxon>
        <taxon>Stenosarchaea group</taxon>
        <taxon>Halobacteria</taxon>
        <taxon>Halobacteriales</taxon>
        <taxon>Haloferacaceae</taxon>
        <taxon>Halorubrum</taxon>
    </lineage>
</organism>
<dbReference type="EMBL" id="JBHUDB010000002">
    <property type="protein sequence ID" value="MFD1570356.1"/>
    <property type="molecule type" value="Genomic_DNA"/>
</dbReference>
<feature type="domain" description="Transcription regulator PadR N-terminal" evidence="1">
    <location>
        <begin position="11"/>
        <end position="79"/>
    </location>
</feature>
<evidence type="ECO:0000313" key="2">
    <source>
        <dbReference type="EMBL" id="MFD1570356.1"/>
    </source>
</evidence>
<dbReference type="Gene3D" id="1.10.10.10">
    <property type="entry name" value="Winged helix-like DNA-binding domain superfamily/Winged helix DNA-binding domain"/>
    <property type="match status" value="1"/>
</dbReference>